<dbReference type="PRINTS" id="PR02077">
    <property type="entry name" value="PROTEINGAPT"/>
</dbReference>
<dbReference type="Pfam" id="PF11770">
    <property type="entry name" value="GAPT"/>
    <property type="match status" value="1"/>
</dbReference>
<evidence type="ECO:0000313" key="3">
    <source>
        <dbReference type="Proteomes" id="UP001652624"/>
    </source>
</evidence>
<dbReference type="InterPro" id="IPR021082">
    <property type="entry name" value="Protein_GAPT"/>
</dbReference>
<accession>A0ABM3XGB5</accession>
<proteinExistence type="predicted"/>
<evidence type="ECO:0000256" key="2">
    <source>
        <dbReference type="SAM" id="Phobius"/>
    </source>
</evidence>
<feature type="compositionally biased region" description="Polar residues" evidence="1">
    <location>
        <begin position="79"/>
        <end position="90"/>
    </location>
</feature>
<dbReference type="PANTHER" id="PTHR37350:SF1">
    <property type="entry name" value="PROTEIN GAPT"/>
    <property type="match status" value="1"/>
</dbReference>
<feature type="compositionally biased region" description="Polar residues" evidence="1">
    <location>
        <begin position="98"/>
        <end position="107"/>
    </location>
</feature>
<sequence>MLNDNCGTTSAGSSIGIFLFVLLVMCGVGCFWHWKRHNTAHFTLPSFLQKRRSRKKVLPKTFCFRSHIFHSRQKISVQTQDHKSATGTTTIHDDDYENVQTDPPTNKETAKDIYENTQPSNFEDHIYGNEIASDYCNFQKPSTSEVPQDEDIYILPDSC</sequence>
<keyword evidence="2" id="KW-0472">Membrane</keyword>
<organism evidence="3 4">
    <name type="scientific">Erinaceus europaeus</name>
    <name type="common">Western European hedgehog</name>
    <dbReference type="NCBI Taxonomy" id="9365"/>
    <lineage>
        <taxon>Eukaryota</taxon>
        <taxon>Metazoa</taxon>
        <taxon>Chordata</taxon>
        <taxon>Craniata</taxon>
        <taxon>Vertebrata</taxon>
        <taxon>Euteleostomi</taxon>
        <taxon>Mammalia</taxon>
        <taxon>Eutheria</taxon>
        <taxon>Laurasiatheria</taxon>
        <taxon>Eulipotyphla</taxon>
        <taxon>Erinaceidae</taxon>
        <taxon>Erinaceinae</taxon>
        <taxon>Erinaceus</taxon>
    </lineage>
</organism>
<feature type="region of interest" description="Disordered" evidence="1">
    <location>
        <begin position="79"/>
        <end position="109"/>
    </location>
</feature>
<evidence type="ECO:0000256" key="1">
    <source>
        <dbReference type="SAM" id="MobiDB-lite"/>
    </source>
</evidence>
<name>A0ABM3XGB5_ERIEU</name>
<dbReference type="Proteomes" id="UP001652624">
    <property type="component" value="Chromosome 5"/>
</dbReference>
<feature type="transmembrane region" description="Helical" evidence="2">
    <location>
        <begin position="12"/>
        <end position="34"/>
    </location>
</feature>
<reference evidence="4" key="1">
    <citation type="submission" date="2025-08" db="UniProtKB">
        <authorList>
            <consortium name="RefSeq"/>
        </authorList>
    </citation>
    <scope>IDENTIFICATION</scope>
</reference>
<gene>
    <name evidence="4" type="primary">GAPT</name>
</gene>
<dbReference type="GeneID" id="103108063"/>
<evidence type="ECO:0000313" key="4">
    <source>
        <dbReference type="RefSeq" id="XP_060047867.1"/>
    </source>
</evidence>
<keyword evidence="2" id="KW-1133">Transmembrane helix</keyword>
<dbReference type="PANTHER" id="PTHR37350">
    <property type="entry name" value="PROTEIN GAPT"/>
    <property type="match status" value="1"/>
</dbReference>
<protein>
    <submittedName>
        <fullName evidence="4">Protein GAPT</fullName>
    </submittedName>
</protein>
<dbReference type="RefSeq" id="XP_060047867.1">
    <property type="nucleotide sequence ID" value="XM_060191884.1"/>
</dbReference>
<keyword evidence="3" id="KW-1185">Reference proteome</keyword>
<keyword evidence="2" id="KW-0812">Transmembrane</keyword>